<dbReference type="Pfam" id="PF02449">
    <property type="entry name" value="Glyco_hydro_42"/>
    <property type="match status" value="1"/>
</dbReference>
<comment type="caution">
    <text evidence="5">The sequence shown here is derived from an EMBL/GenBank/DDBJ whole genome shotgun (WGS) entry which is preliminary data.</text>
</comment>
<protein>
    <recommendedName>
        <fullName evidence="4">Glycoside hydrolase family 42 N-terminal domain-containing protein</fullName>
    </recommendedName>
</protein>
<keyword evidence="1" id="KW-0378">Hydrolase</keyword>
<keyword evidence="3" id="KW-0472">Membrane</keyword>
<sequence length="438" mass="49854">MTTSRRGAVRRAVRQAALYRKHIGVVAAALLIMACVRVPQDDKGHYFGTLQTSPHRASVERSKGIAVAHLQIYWNKYEPREGVYSYRYVDSVKRALGRFQRSGSLVEVSLGLNHAPSWLFEKYPEAAYVNQHGDHLTETPNMVFSQTVREKAQRYINAVARDIGLEHFWGIRVVVNDTGEFSYPAGDTDRPGHTYYWAYDVNAQRQAGAGRPSTVPANPFPGWKPGERDYRGKEFTEAQVRKWYDWYLRALSDAVNWQIGVYKSLRYHGFLKILIPGRGYFPQDYHRAVSSRLDQRDENRLIALGVGYYRLLGQIHHRRNVQIVPTSLVDGTGKPKNNGCDPDDRRVNVLDPPLRVPETWSSMRWISRVARYYHFSLLSGESAGNQVSPYYPGVMNDAAHQMKTCGLQGLMWAFDPNLYDGTPGSSLADYAAVISRYN</sequence>
<accession>A0ABN3UXW4</accession>
<evidence type="ECO:0000259" key="4">
    <source>
        <dbReference type="Pfam" id="PF02449"/>
    </source>
</evidence>
<dbReference type="RefSeq" id="WP_234845436.1">
    <property type="nucleotide sequence ID" value="NZ_BAAART010000003.1"/>
</dbReference>
<evidence type="ECO:0000313" key="6">
    <source>
        <dbReference type="Proteomes" id="UP001501474"/>
    </source>
</evidence>
<dbReference type="EMBL" id="BAAART010000003">
    <property type="protein sequence ID" value="GAA2769128.1"/>
    <property type="molecule type" value="Genomic_DNA"/>
</dbReference>
<proteinExistence type="predicted"/>
<keyword evidence="6" id="KW-1185">Reference proteome</keyword>
<feature type="transmembrane region" description="Helical" evidence="3">
    <location>
        <begin position="21"/>
        <end position="39"/>
    </location>
</feature>
<dbReference type="SUPFAM" id="SSF51445">
    <property type="entry name" value="(Trans)glycosidases"/>
    <property type="match status" value="1"/>
</dbReference>
<dbReference type="PROSITE" id="PS51257">
    <property type="entry name" value="PROKAR_LIPOPROTEIN"/>
    <property type="match status" value="1"/>
</dbReference>
<keyword evidence="3" id="KW-0812">Transmembrane</keyword>
<evidence type="ECO:0000256" key="2">
    <source>
        <dbReference type="ARBA" id="ARBA00023295"/>
    </source>
</evidence>
<dbReference type="InterPro" id="IPR017853">
    <property type="entry name" value="GH"/>
</dbReference>
<name>A0ABN3UXW4_9ACTN</name>
<reference evidence="5 6" key="1">
    <citation type="journal article" date="2019" name="Int. J. Syst. Evol. Microbiol.">
        <title>The Global Catalogue of Microorganisms (GCM) 10K type strain sequencing project: providing services to taxonomists for standard genome sequencing and annotation.</title>
        <authorList>
            <consortium name="The Broad Institute Genomics Platform"/>
            <consortium name="The Broad Institute Genome Sequencing Center for Infectious Disease"/>
            <person name="Wu L."/>
            <person name="Ma J."/>
        </authorList>
    </citation>
    <scope>NUCLEOTIDE SEQUENCE [LARGE SCALE GENOMIC DNA]</scope>
    <source>
        <strain evidence="5 6">JCM 3053</strain>
    </source>
</reference>
<evidence type="ECO:0000256" key="1">
    <source>
        <dbReference type="ARBA" id="ARBA00022801"/>
    </source>
</evidence>
<dbReference type="InterPro" id="IPR013529">
    <property type="entry name" value="Glyco_hydro_42_N"/>
</dbReference>
<gene>
    <name evidence="5" type="ORF">GCM10010104_02380</name>
</gene>
<keyword evidence="2" id="KW-0326">Glycosidase</keyword>
<evidence type="ECO:0000313" key="5">
    <source>
        <dbReference type="EMBL" id="GAA2769128.1"/>
    </source>
</evidence>
<evidence type="ECO:0000256" key="3">
    <source>
        <dbReference type="SAM" id="Phobius"/>
    </source>
</evidence>
<organism evidence="5 6">
    <name type="scientific">Streptomyces indiaensis</name>
    <dbReference type="NCBI Taxonomy" id="284033"/>
    <lineage>
        <taxon>Bacteria</taxon>
        <taxon>Bacillati</taxon>
        <taxon>Actinomycetota</taxon>
        <taxon>Actinomycetes</taxon>
        <taxon>Kitasatosporales</taxon>
        <taxon>Streptomycetaceae</taxon>
        <taxon>Streptomyces</taxon>
    </lineage>
</organism>
<dbReference type="Gene3D" id="3.20.20.80">
    <property type="entry name" value="Glycosidases"/>
    <property type="match status" value="1"/>
</dbReference>
<keyword evidence="3" id="KW-1133">Transmembrane helix</keyword>
<feature type="domain" description="Glycoside hydrolase family 42 N-terminal" evidence="4">
    <location>
        <begin position="61"/>
        <end position="161"/>
    </location>
</feature>
<dbReference type="Proteomes" id="UP001501474">
    <property type="component" value="Unassembled WGS sequence"/>
</dbReference>